<dbReference type="Proteomes" id="UP000299290">
    <property type="component" value="Unassembled WGS sequence"/>
</dbReference>
<reference evidence="3 4" key="1">
    <citation type="journal article" date="2020" name="Int. J. Syst. Evol. Microbiol.">
        <title>Reclassification of Streptomyces castelarensis and Streptomyces sporoclivatus as later heterotypic synonyms of Streptomyces antimycoticus.</title>
        <authorList>
            <person name="Komaki H."/>
            <person name="Tamura T."/>
        </authorList>
    </citation>
    <scope>NUCLEOTIDE SEQUENCE [LARGE SCALE GENOMIC DNA]</scope>
    <source>
        <strain evidence="3 4">NBRC 12839</strain>
    </source>
</reference>
<keyword evidence="1" id="KW-0808">Transferase</keyword>
<evidence type="ECO:0000256" key="1">
    <source>
        <dbReference type="ARBA" id="ARBA00022527"/>
    </source>
</evidence>
<proteinExistence type="predicted"/>
<accession>A0A4D4K8N4</accession>
<feature type="domain" description="Histidine kinase/HSP90-like ATPase" evidence="2">
    <location>
        <begin position="14"/>
        <end position="128"/>
    </location>
</feature>
<evidence type="ECO:0000259" key="2">
    <source>
        <dbReference type="Pfam" id="PF13581"/>
    </source>
</evidence>
<dbReference type="PANTHER" id="PTHR35526">
    <property type="entry name" value="ANTI-SIGMA-F FACTOR RSBW-RELATED"/>
    <property type="match status" value="1"/>
</dbReference>
<name>A0A4D4K8N4_9ACTN</name>
<dbReference type="CDD" id="cd16936">
    <property type="entry name" value="HATPase_RsbW-like"/>
    <property type="match status" value="1"/>
</dbReference>
<evidence type="ECO:0000313" key="3">
    <source>
        <dbReference type="EMBL" id="GDY45501.1"/>
    </source>
</evidence>
<protein>
    <recommendedName>
        <fullName evidence="2">Histidine kinase/HSP90-like ATPase domain-containing protein</fullName>
    </recommendedName>
</protein>
<keyword evidence="4" id="KW-1185">Reference proteome</keyword>
<dbReference type="InterPro" id="IPR003594">
    <property type="entry name" value="HATPase_dom"/>
</dbReference>
<organism evidence="3 4">
    <name type="scientific">Streptomyces antimycoticus</name>
    <dbReference type="NCBI Taxonomy" id="68175"/>
    <lineage>
        <taxon>Bacteria</taxon>
        <taxon>Bacillati</taxon>
        <taxon>Actinomycetota</taxon>
        <taxon>Actinomycetes</taxon>
        <taxon>Kitasatosporales</taxon>
        <taxon>Streptomycetaceae</taxon>
        <taxon>Streptomyces</taxon>
        <taxon>Streptomyces violaceusniger group</taxon>
    </lineage>
</organism>
<evidence type="ECO:0000313" key="4">
    <source>
        <dbReference type="Proteomes" id="UP000299290"/>
    </source>
</evidence>
<dbReference type="GO" id="GO:0004674">
    <property type="term" value="F:protein serine/threonine kinase activity"/>
    <property type="evidence" value="ECO:0007669"/>
    <property type="project" value="UniProtKB-KW"/>
</dbReference>
<dbReference type="Gene3D" id="3.30.565.10">
    <property type="entry name" value="Histidine kinase-like ATPase, C-terminal domain"/>
    <property type="match status" value="1"/>
</dbReference>
<dbReference type="AlphaFoldDB" id="A0A4D4K8N4"/>
<dbReference type="EMBL" id="BJHV01000001">
    <property type="protein sequence ID" value="GDY45501.1"/>
    <property type="molecule type" value="Genomic_DNA"/>
</dbReference>
<keyword evidence="1" id="KW-0418">Kinase</keyword>
<dbReference type="Pfam" id="PF13581">
    <property type="entry name" value="HATPase_c_2"/>
    <property type="match status" value="1"/>
</dbReference>
<sequence>MSEPYEVKFRLPRRRSSVPRARALLYSVLADWGVGQEAAEVGELVLSELVTNALRVRVPNDRLVEVRIARLVDEGVLRLEVSDAGEGKPEVRKPEEDETGGRGLLLVEALAHRWGYERRACGIGKTVWVELKAPDLVSERDGVEIAALAVRVGQRVRVWGEWRTVRSVGTQQRTSGGLTVVLALDDGSAVRIDAAEPLTVRDAGVSSSPRGREDAPG</sequence>
<gene>
    <name evidence="3" type="ORF">SANT12839_063830</name>
</gene>
<comment type="caution">
    <text evidence="3">The sequence shown here is derived from an EMBL/GenBank/DDBJ whole genome shotgun (WGS) entry which is preliminary data.</text>
</comment>
<dbReference type="InterPro" id="IPR036890">
    <property type="entry name" value="HATPase_C_sf"/>
</dbReference>
<dbReference type="RefSeq" id="WP_137967424.1">
    <property type="nucleotide sequence ID" value="NZ_BJHV01000001.1"/>
</dbReference>
<dbReference type="SUPFAM" id="SSF55874">
    <property type="entry name" value="ATPase domain of HSP90 chaperone/DNA topoisomerase II/histidine kinase"/>
    <property type="match status" value="1"/>
</dbReference>
<dbReference type="PANTHER" id="PTHR35526:SF3">
    <property type="entry name" value="ANTI-SIGMA-F FACTOR RSBW"/>
    <property type="match status" value="1"/>
</dbReference>
<dbReference type="InterPro" id="IPR050267">
    <property type="entry name" value="Anti-sigma-factor_SerPK"/>
</dbReference>
<keyword evidence="1" id="KW-0723">Serine/threonine-protein kinase</keyword>